<keyword evidence="11" id="KW-0807">Transducer</keyword>
<feature type="transmembrane region" description="Helical" evidence="12">
    <location>
        <begin position="255"/>
        <end position="275"/>
    </location>
</feature>
<dbReference type="Pfam" id="PF00003">
    <property type="entry name" value="7tm_3"/>
    <property type="match status" value="1"/>
</dbReference>
<evidence type="ECO:0000256" key="2">
    <source>
        <dbReference type="ARBA" id="ARBA00007242"/>
    </source>
</evidence>
<dbReference type="AlphaFoldDB" id="A0A9F2RDG4"/>
<dbReference type="GeneID" id="103048442"/>
<reference evidence="15" key="1">
    <citation type="submission" date="2025-08" db="UniProtKB">
        <authorList>
            <consortium name="RefSeq"/>
        </authorList>
    </citation>
    <scope>IDENTIFICATION</scope>
    <source>
        <tissue evidence="15">Liver</tissue>
    </source>
</reference>
<evidence type="ECO:0000256" key="1">
    <source>
        <dbReference type="ARBA" id="ARBA00004651"/>
    </source>
</evidence>
<evidence type="ECO:0000313" key="14">
    <source>
        <dbReference type="Proteomes" id="UP000695026"/>
    </source>
</evidence>
<dbReference type="OMA" id="WITIILH"/>
<feature type="domain" description="G-protein coupled receptors family 3 profile" evidence="13">
    <location>
        <begin position="61"/>
        <end position="325"/>
    </location>
</feature>
<feature type="transmembrane region" description="Helical" evidence="12">
    <location>
        <begin position="131"/>
        <end position="155"/>
    </location>
</feature>
<comment type="subcellular location">
    <subcellularLocation>
        <location evidence="1">Cell membrane</location>
        <topology evidence="1">Multi-pass membrane protein</topology>
    </subcellularLocation>
</comment>
<keyword evidence="6 12" id="KW-1133">Transmembrane helix</keyword>
<dbReference type="PROSITE" id="PS00981">
    <property type="entry name" value="G_PROTEIN_RECEP_F3_3"/>
    <property type="match status" value="1"/>
</dbReference>
<organism evidence="14 15">
    <name type="scientific">Python bivittatus</name>
    <name type="common">Burmese python</name>
    <name type="synonym">Python molurus bivittatus</name>
    <dbReference type="NCBI Taxonomy" id="176946"/>
    <lineage>
        <taxon>Eukaryota</taxon>
        <taxon>Metazoa</taxon>
        <taxon>Chordata</taxon>
        <taxon>Craniata</taxon>
        <taxon>Vertebrata</taxon>
        <taxon>Euteleostomi</taxon>
        <taxon>Lepidosauria</taxon>
        <taxon>Squamata</taxon>
        <taxon>Bifurcata</taxon>
        <taxon>Unidentata</taxon>
        <taxon>Episquamata</taxon>
        <taxon>Toxicofera</taxon>
        <taxon>Serpentes</taxon>
        <taxon>Henophidia</taxon>
        <taxon>Pythonidae</taxon>
        <taxon>Python</taxon>
    </lineage>
</organism>
<keyword evidence="7" id="KW-0297">G-protein coupled receptor</keyword>
<comment type="similarity">
    <text evidence="2">Belongs to the G-protein coupled receptor 3 family.</text>
</comment>
<keyword evidence="5" id="KW-0732">Signal</keyword>
<dbReference type="Gene3D" id="2.10.50.30">
    <property type="entry name" value="GPCR, family 3, nine cysteines domain"/>
    <property type="match status" value="1"/>
</dbReference>
<keyword evidence="9" id="KW-0675">Receptor</keyword>
<feature type="transmembrane region" description="Helical" evidence="12">
    <location>
        <begin position="281"/>
        <end position="303"/>
    </location>
</feature>
<dbReference type="InterPro" id="IPR017979">
    <property type="entry name" value="GPCR_3_CS"/>
</dbReference>
<evidence type="ECO:0000256" key="12">
    <source>
        <dbReference type="SAM" id="Phobius"/>
    </source>
</evidence>
<keyword evidence="3" id="KW-1003">Cell membrane</keyword>
<keyword evidence="4 12" id="KW-0812">Transmembrane</keyword>
<evidence type="ECO:0000256" key="9">
    <source>
        <dbReference type="ARBA" id="ARBA00023170"/>
    </source>
</evidence>
<evidence type="ECO:0000256" key="8">
    <source>
        <dbReference type="ARBA" id="ARBA00023136"/>
    </source>
</evidence>
<keyword evidence="8 12" id="KW-0472">Membrane</keyword>
<dbReference type="InterPro" id="IPR011500">
    <property type="entry name" value="GPCR_3_9-Cys_dom"/>
</dbReference>
<dbReference type="PANTHER" id="PTHR24061:SF599">
    <property type="entry name" value="G-PROTEIN COUPLED RECEPTORS FAMILY 3 PROFILE DOMAIN-CONTAINING PROTEIN"/>
    <property type="match status" value="1"/>
</dbReference>
<dbReference type="KEGG" id="pbi:103048442"/>
<evidence type="ECO:0000256" key="5">
    <source>
        <dbReference type="ARBA" id="ARBA00022729"/>
    </source>
</evidence>
<dbReference type="RefSeq" id="XP_007444712.3">
    <property type="nucleotide sequence ID" value="XM_007444650.3"/>
</dbReference>
<feature type="transmembrane region" description="Helical" evidence="12">
    <location>
        <begin position="61"/>
        <end position="86"/>
    </location>
</feature>
<dbReference type="InterPro" id="IPR017978">
    <property type="entry name" value="GPCR_3_C"/>
</dbReference>
<evidence type="ECO:0000256" key="6">
    <source>
        <dbReference type="ARBA" id="ARBA00022989"/>
    </source>
</evidence>
<feature type="transmembrane region" description="Helical" evidence="12">
    <location>
        <begin position="98"/>
        <end position="119"/>
    </location>
</feature>
<evidence type="ECO:0000313" key="15">
    <source>
        <dbReference type="RefSeq" id="XP_007444712.3"/>
    </source>
</evidence>
<evidence type="ECO:0000256" key="10">
    <source>
        <dbReference type="ARBA" id="ARBA00023180"/>
    </source>
</evidence>
<evidence type="ECO:0000256" key="11">
    <source>
        <dbReference type="ARBA" id="ARBA00023224"/>
    </source>
</evidence>
<evidence type="ECO:0000256" key="4">
    <source>
        <dbReference type="ARBA" id="ARBA00022692"/>
    </source>
</evidence>
<dbReference type="Pfam" id="PF07562">
    <property type="entry name" value="NCD3G"/>
    <property type="match status" value="1"/>
</dbReference>
<feature type="transmembrane region" description="Helical" evidence="12">
    <location>
        <begin position="167"/>
        <end position="193"/>
    </location>
</feature>
<dbReference type="PRINTS" id="PR01535">
    <property type="entry name" value="VOMERONASL2R"/>
</dbReference>
<dbReference type="InterPro" id="IPR038550">
    <property type="entry name" value="GPCR_3_9-Cys_sf"/>
</dbReference>
<gene>
    <name evidence="15" type="primary">LOC103048442</name>
</gene>
<dbReference type="PROSITE" id="PS50259">
    <property type="entry name" value="G_PROTEIN_RECEP_F3_4"/>
    <property type="match status" value="1"/>
</dbReference>
<dbReference type="Proteomes" id="UP000695026">
    <property type="component" value="Unplaced"/>
</dbReference>
<dbReference type="OrthoDB" id="5984008at2759"/>
<accession>A0A9F2RDG4</accession>
<keyword evidence="14" id="KW-1185">Reference proteome</keyword>
<dbReference type="InterPro" id="IPR000068">
    <property type="entry name" value="GPCR_3_Ca_sens_rcpt-rel"/>
</dbReference>
<feature type="transmembrane region" description="Helical" evidence="12">
    <location>
        <begin position="220"/>
        <end position="243"/>
    </location>
</feature>
<dbReference type="FunFam" id="2.10.50.30:FF:000002">
    <property type="entry name" value="Vomeronasal 2 receptor, h1"/>
    <property type="match status" value="1"/>
</dbReference>
<evidence type="ECO:0000259" key="13">
    <source>
        <dbReference type="PROSITE" id="PS50259"/>
    </source>
</evidence>
<keyword evidence="10" id="KW-0325">Glycoprotein</keyword>
<evidence type="ECO:0000256" key="7">
    <source>
        <dbReference type="ARBA" id="ARBA00023040"/>
    </source>
</evidence>
<dbReference type="GO" id="GO:0005886">
    <property type="term" value="C:plasma membrane"/>
    <property type="evidence" value="ECO:0007669"/>
    <property type="project" value="UniProtKB-SubCell"/>
</dbReference>
<dbReference type="CDD" id="cd15283">
    <property type="entry name" value="7tmC_V2R_pheromone"/>
    <property type="match status" value="1"/>
</dbReference>
<dbReference type="InterPro" id="IPR004073">
    <property type="entry name" value="GPCR_3_vmron_rcpt_2"/>
</dbReference>
<name>A0A9F2RDG4_PYTBI</name>
<dbReference type="GO" id="GO:0004930">
    <property type="term" value="F:G protein-coupled receptor activity"/>
    <property type="evidence" value="ECO:0007669"/>
    <property type="project" value="UniProtKB-KW"/>
</dbReference>
<proteinExistence type="inferred from homology"/>
<sequence>MAKKEDKPFCCYGCLLCPEGKISNQENMADCLKCPEDHYPNNYQNLCIPKYMHFLSYEEPLGFTLATFALSLSFITFLVLGTFFKYHTTPIVKANNRNLTYILLISLLLSFLSPLLFLGHPKKVTCLLRQTGFGIIFSVALSCILAKTSMVILAFRATKPGSGLRKWIGNQLAISIVLFCSCIQIIICLVWLARSPPFPDFDMHSVIHEITLQCNDGSVSMFYCVLSYMGFLAIVCFMVAFLARKLPDTFNEAKFITFSMLVFCSVWVSFVPTYLSTKGKYMVAVEVFSILTSSAGLLSFIYFPKCFLIILRPSMNTREQLIKRKH</sequence>
<dbReference type="PANTHER" id="PTHR24061">
    <property type="entry name" value="CALCIUM-SENSING RECEPTOR-RELATED"/>
    <property type="match status" value="1"/>
</dbReference>
<protein>
    <submittedName>
        <fullName evidence="15">Vomeronasal type-2 receptor 26-like</fullName>
    </submittedName>
</protein>
<evidence type="ECO:0000256" key="3">
    <source>
        <dbReference type="ARBA" id="ARBA00022475"/>
    </source>
</evidence>